<dbReference type="AlphaFoldDB" id="A0A133NPE0"/>
<dbReference type="Proteomes" id="UP000070558">
    <property type="component" value="Unassembled WGS sequence"/>
</dbReference>
<feature type="compositionally biased region" description="Low complexity" evidence="4">
    <location>
        <begin position="220"/>
        <end position="232"/>
    </location>
</feature>
<dbReference type="GO" id="GO:0006412">
    <property type="term" value="P:translation"/>
    <property type="evidence" value="ECO:0007669"/>
    <property type="project" value="UniProtKB-UniRule"/>
</dbReference>
<dbReference type="Pfam" id="PF00886">
    <property type="entry name" value="Ribosomal_S16"/>
    <property type="match status" value="1"/>
</dbReference>
<dbReference type="SUPFAM" id="SSF54565">
    <property type="entry name" value="Ribosomal protein S16"/>
    <property type="match status" value="1"/>
</dbReference>
<dbReference type="PANTHER" id="PTHR12919">
    <property type="entry name" value="30S RIBOSOMAL PROTEIN S16"/>
    <property type="match status" value="1"/>
</dbReference>
<dbReference type="HAMAP" id="MF_00385">
    <property type="entry name" value="Ribosomal_bS16"/>
    <property type="match status" value="1"/>
</dbReference>
<evidence type="ECO:0000256" key="3">
    <source>
        <dbReference type="HAMAP-Rule" id="MF_00385"/>
    </source>
</evidence>
<dbReference type="PANTHER" id="PTHR12919:SF20">
    <property type="entry name" value="SMALL RIBOSOMAL SUBUNIT PROTEIN BS16M"/>
    <property type="match status" value="1"/>
</dbReference>
<evidence type="ECO:0000313" key="6">
    <source>
        <dbReference type="Proteomes" id="UP000070558"/>
    </source>
</evidence>
<gene>
    <name evidence="3" type="primary">rpsP</name>
    <name evidence="5" type="ORF">HMPREF3216_00722</name>
</gene>
<accession>A0A133NPE0</accession>
<dbReference type="NCBIfam" id="TIGR00002">
    <property type="entry name" value="S16"/>
    <property type="match status" value="1"/>
</dbReference>
<dbReference type="EMBL" id="LRQA01000039">
    <property type="protein sequence ID" value="KXA18154.1"/>
    <property type="molecule type" value="Genomic_DNA"/>
</dbReference>
<dbReference type="Gene3D" id="3.30.1320.10">
    <property type="match status" value="1"/>
</dbReference>
<dbReference type="GO" id="GO:0015935">
    <property type="term" value="C:small ribosomal subunit"/>
    <property type="evidence" value="ECO:0007669"/>
    <property type="project" value="TreeGrafter"/>
</dbReference>
<evidence type="ECO:0000313" key="5">
    <source>
        <dbReference type="EMBL" id="KXA18154.1"/>
    </source>
</evidence>
<sequence length="256" mass="28379">MLFAYITPPSEVEIRDFSPRKRCIARDRVCSSTRHESLQNARIIATFSGKHIVHAIRHNRKVIRVNRSPLIDHARNSGTRKECPTPERNSTTLVIRRAILATKIRLKRLGKKFYAFYRVVISDSRNKRNGKSIEEIGIYDPNKQPSLIQIKSDRAQYWLGVGAQPTEPVLKLLKITGDWQKFKGLDGAEGTLKTSEAGPDAQARVEAVEAEAQKLKAAKSEAAAKAQAAAEAAKNEAEEAAEEAPAANAEAEEKAE</sequence>
<reference evidence="5 6" key="1">
    <citation type="submission" date="2016-01" db="EMBL/GenBank/DDBJ databases">
        <authorList>
            <person name="Oliw E.H."/>
        </authorList>
    </citation>
    <scope>NUCLEOTIDE SEQUENCE [LARGE SCALE GENOMIC DNA]</scope>
    <source>
        <strain evidence="5 6">GED7760B</strain>
    </source>
</reference>
<evidence type="ECO:0000256" key="1">
    <source>
        <dbReference type="ARBA" id="ARBA00022980"/>
    </source>
</evidence>
<dbReference type="PROSITE" id="PS00732">
    <property type="entry name" value="RIBOSOMAL_S16"/>
    <property type="match status" value="1"/>
</dbReference>
<dbReference type="PATRIC" id="fig|2702.99.peg.704"/>
<evidence type="ECO:0000256" key="2">
    <source>
        <dbReference type="ARBA" id="ARBA00023274"/>
    </source>
</evidence>
<feature type="region of interest" description="Disordered" evidence="4">
    <location>
        <begin position="216"/>
        <end position="256"/>
    </location>
</feature>
<proteinExistence type="inferred from homology"/>
<evidence type="ECO:0000256" key="4">
    <source>
        <dbReference type="SAM" id="MobiDB-lite"/>
    </source>
</evidence>
<protein>
    <recommendedName>
        <fullName evidence="3">Small ribosomal subunit protein bS16</fullName>
    </recommendedName>
</protein>
<dbReference type="GO" id="GO:0005737">
    <property type="term" value="C:cytoplasm"/>
    <property type="evidence" value="ECO:0007669"/>
    <property type="project" value="UniProtKB-ARBA"/>
</dbReference>
<comment type="similarity">
    <text evidence="3">Belongs to the bacterial ribosomal protein bS16 family.</text>
</comment>
<dbReference type="InterPro" id="IPR020592">
    <property type="entry name" value="Ribosomal_bS16_CS"/>
</dbReference>
<keyword evidence="1 3" id="KW-0689">Ribosomal protein</keyword>
<dbReference type="GO" id="GO:0003735">
    <property type="term" value="F:structural constituent of ribosome"/>
    <property type="evidence" value="ECO:0007669"/>
    <property type="project" value="InterPro"/>
</dbReference>
<dbReference type="NCBIfam" id="NF011093">
    <property type="entry name" value="PRK14520.1"/>
    <property type="match status" value="1"/>
</dbReference>
<dbReference type="InterPro" id="IPR023803">
    <property type="entry name" value="Ribosomal_bS16_dom_sf"/>
</dbReference>
<organism evidence="5 6">
    <name type="scientific">Gardnerella vaginalis</name>
    <dbReference type="NCBI Taxonomy" id="2702"/>
    <lineage>
        <taxon>Bacteria</taxon>
        <taxon>Bacillati</taxon>
        <taxon>Actinomycetota</taxon>
        <taxon>Actinomycetes</taxon>
        <taxon>Bifidobacteriales</taxon>
        <taxon>Bifidobacteriaceae</taxon>
        <taxon>Gardnerella</taxon>
    </lineage>
</organism>
<dbReference type="InterPro" id="IPR000307">
    <property type="entry name" value="Ribosomal_bS16"/>
</dbReference>
<comment type="caution">
    <text evidence="5">The sequence shown here is derived from an EMBL/GenBank/DDBJ whole genome shotgun (WGS) entry which is preliminary data.</text>
</comment>
<keyword evidence="2 3" id="KW-0687">Ribonucleoprotein</keyword>
<name>A0A133NPE0_GARVA</name>